<evidence type="ECO:0000256" key="1">
    <source>
        <dbReference type="ARBA" id="ARBA00004922"/>
    </source>
</evidence>
<dbReference type="EMBL" id="CP030085">
    <property type="protein sequence ID" value="AWW49010.1"/>
    <property type="molecule type" value="Genomic_DNA"/>
</dbReference>
<evidence type="ECO:0000256" key="6">
    <source>
        <dbReference type="ARBA" id="ARBA00022737"/>
    </source>
</evidence>
<feature type="domain" description="O-GlcNAc transferase C-terminal" evidence="9">
    <location>
        <begin position="361"/>
        <end position="524"/>
    </location>
</feature>
<dbReference type="InterPro" id="IPR037919">
    <property type="entry name" value="OGT"/>
</dbReference>
<dbReference type="Proteomes" id="UP000248592">
    <property type="component" value="Chromosome"/>
</dbReference>
<dbReference type="InterPro" id="IPR011990">
    <property type="entry name" value="TPR-like_helical_dom_sf"/>
</dbReference>
<dbReference type="GO" id="GO:0097363">
    <property type="term" value="F:protein O-acetylglucosaminyltransferase activity"/>
    <property type="evidence" value="ECO:0007669"/>
    <property type="project" value="UniProtKB-EC"/>
</dbReference>
<accession>A0A2Z4JQD8</accession>
<dbReference type="PROSITE" id="PS50005">
    <property type="entry name" value="TPR"/>
    <property type="match status" value="5"/>
</dbReference>
<comment type="similarity">
    <text evidence="2">Belongs to the glycosyltransferase 41 family. O-GlcNAc transferase subfamily.</text>
</comment>
<dbReference type="Pfam" id="PF13844">
    <property type="entry name" value="Glyco_transf_41"/>
    <property type="match status" value="2"/>
</dbReference>
<reference evidence="11" key="1">
    <citation type="submission" date="2018-06" db="EMBL/GenBank/DDBJ databases">
        <title>Description of a new Polynucleobacter species.</title>
        <authorList>
            <person name="Hahn M.W."/>
        </authorList>
    </citation>
    <scope>NUCLEOTIDE SEQUENCE [LARGE SCALE GENOMIC DNA]</scope>
    <source>
        <strain evidence="11">MG-25-Pas1-D2</strain>
    </source>
</reference>
<dbReference type="SMART" id="SM00028">
    <property type="entry name" value="TPR"/>
    <property type="match status" value="8"/>
</dbReference>
<feature type="repeat" description="TPR" evidence="8">
    <location>
        <begin position="225"/>
        <end position="258"/>
    </location>
</feature>
<gene>
    <name evidence="10" type="ORF">Pas1_00650</name>
</gene>
<dbReference type="PANTHER" id="PTHR44366">
    <property type="entry name" value="UDP-N-ACETYLGLUCOSAMINE--PEPTIDE N-ACETYLGLUCOSAMINYLTRANSFERASE 110 KDA SUBUNIT"/>
    <property type="match status" value="1"/>
</dbReference>
<protein>
    <recommendedName>
        <fullName evidence="3">protein O-GlcNAc transferase</fullName>
        <ecNumber evidence="3">2.4.1.255</ecNumber>
    </recommendedName>
</protein>
<feature type="repeat" description="TPR" evidence="8">
    <location>
        <begin position="191"/>
        <end position="224"/>
    </location>
</feature>
<dbReference type="Gene3D" id="3.40.50.11380">
    <property type="match status" value="1"/>
</dbReference>
<dbReference type="InterPro" id="IPR029489">
    <property type="entry name" value="OGT/SEC/SPY_C"/>
</dbReference>
<dbReference type="AlphaFoldDB" id="A0A2Z4JQD8"/>
<dbReference type="GO" id="GO:0006493">
    <property type="term" value="P:protein O-linked glycosylation"/>
    <property type="evidence" value="ECO:0007669"/>
    <property type="project" value="InterPro"/>
</dbReference>
<evidence type="ECO:0000313" key="10">
    <source>
        <dbReference type="EMBL" id="AWW49010.1"/>
    </source>
</evidence>
<evidence type="ECO:0000256" key="4">
    <source>
        <dbReference type="ARBA" id="ARBA00022676"/>
    </source>
</evidence>
<evidence type="ECO:0000259" key="9">
    <source>
        <dbReference type="Pfam" id="PF13844"/>
    </source>
</evidence>
<feature type="repeat" description="TPR" evidence="8">
    <location>
        <begin position="55"/>
        <end position="88"/>
    </location>
</feature>
<feature type="repeat" description="TPR" evidence="8">
    <location>
        <begin position="157"/>
        <end position="190"/>
    </location>
</feature>
<dbReference type="EC" id="2.4.1.255" evidence="3"/>
<evidence type="ECO:0000256" key="8">
    <source>
        <dbReference type="PROSITE-ProRule" id="PRU00339"/>
    </source>
</evidence>
<feature type="repeat" description="TPR" evidence="8">
    <location>
        <begin position="123"/>
        <end position="156"/>
    </location>
</feature>
<evidence type="ECO:0000313" key="11">
    <source>
        <dbReference type="Proteomes" id="UP000248592"/>
    </source>
</evidence>
<sequence>MLRKVYGFNQTEYNPNMISSINLFLHQAVEAYQRGNYSGAEVMLKRILEVDQKNFGALCILGLINATQFKYRKAVEYFKKAEIINPNDLLNLKNLGAALIDSGENKEGLKRYKKIVQIAPLDSEAWFKLGITYGQLGESLNALQALEESISLQDNNSDAWYFKGVVLKDLGRESEALLAYEKTIELNTVNSLAWNGKGGILYLKNNLKDALACFDKSISINPNNPLVWYNKGSVLSELKKYKNAIESFNKAILLDENFVKARCDKGSALALQKDYQDAVSCFEETMKLQIDHEYLLGNYIHTKLQIADWKNLTRDIENLINKIDTNEKVITPFFALSVFDRPELHKKIAKQWIKNKFPSKNFIAPIANKHEKIRLGYFSADYREHPVAYLTSELFLLHDREKFEVFAFSLSAAESKDPVRTELKRNFDHFLDLENHSATEIAQLARELEIDIAIDLGGHTQDSKTGIFANRAAPIQVNYLGYPGTMGAEYIDYIVADTTIIPDYSRVHYEEKILYMPNSFMIDNSSRVPSTRNFTRAELGLPENAFVYCCFNNGYKFNLQQLEDWVEILKAVDNSVLWLSENNEFFKINILNNFSKFKIKSDRIIFASRLDAIDDHLARCKIADLFLDTHPYNAHATAIDALKAGVPLITYTGNAFAGRVAASLLKACDMSDLITHSRQEYINLAIKMATDKDYFLKIKTKLNENISSGPLFSTKKFVKYLERAYLIIYERYLFGMTPDHIMIDGSKSS</sequence>
<dbReference type="UniPathway" id="UPA00378"/>
<dbReference type="SUPFAM" id="SSF48452">
    <property type="entry name" value="TPR-like"/>
    <property type="match status" value="2"/>
</dbReference>
<dbReference type="PANTHER" id="PTHR44366:SF1">
    <property type="entry name" value="UDP-N-ACETYLGLUCOSAMINE--PEPTIDE N-ACETYLGLUCOSAMINYLTRANSFERASE 110 KDA SUBUNIT"/>
    <property type="match status" value="1"/>
</dbReference>
<dbReference type="Gene3D" id="1.25.40.10">
    <property type="entry name" value="Tetratricopeptide repeat domain"/>
    <property type="match status" value="2"/>
</dbReference>
<comment type="pathway">
    <text evidence="1">Protein modification; protein glycosylation.</text>
</comment>
<keyword evidence="7 8" id="KW-0802">TPR repeat</keyword>
<evidence type="ECO:0000256" key="7">
    <source>
        <dbReference type="ARBA" id="ARBA00022803"/>
    </source>
</evidence>
<dbReference type="InterPro" id="IPR019734">
    <property type="entry name" value="TPR_rpt"/>
</dbReference>
<proteinExistence type="inferred from homology"/>
<keyword evidence="6" id="KW-0677">Repeat</keyword>
<evidence type="ECO:0000256" key="2">
    <source>
        <dbReference type="ARBA" id="ARBA00005386"/>
    </source>
</evidence>
<name>A0A2Z4JQD8_9BURK</name>
<dbReference type="Pfam" id="PF13432">
    <property type="entry name" value="TPR_16"/>
    <property type="match status" value="2"/>
</dbReference>
<feature type="domain" description="O-GlcNAc transferase C-terminal" evidence="9">
    <location>
        <begin position="535"/>
        <end position="719"/>
    </location>
</feature>
<dbReference type="Gene3D" id="3.40.50.2000">
    <property type="entry name" value="Glycogen Phosphorylase B"/>
    <property type="match status" value="1"/>
</dbReference>
<dbReference type="Pfam" id="PF00515">
    <property type="entry name" value="TPR_1"/>
    <property type="match status" value="2"/>
</dbReference>
<evidence type="ECO:0000256" key="5">
    <source>
        <dbReference type="ARBA" id="ARBA00022679"/>
    </source>
</evidence>
<evidence type="ECO:0000256" key="3">
    <source>
        <dbReference type="ARBA" id="ARBA00011970"/>
    </source>
</evidence>
<organism evidence="10 11">
    <name type="scientific">Polynucleobacter paneuropaeus</name>
    <dbReference type="NCBI Taxonomy" id="2527775"/>
    <lineage>
        <taxon>Bacteria</taxon>
        <taxon>Pseudomonadati</taxon>
        <taxon>Pseudomonadota</taxon>
        <taxon>Betaproteobacteria</taxon>
        <taxon>Burkholderiales</taxon>
        <taxon>Burkholderiaceae</taxon>
        <taxon>Polynucleobacter</taxon>
    </lineage>
</organism>
<keyword evidence="5" id="KW-0808">Transferase</keyword>
<keyword evidence="4" id="KW-0328">Glycosyltransferase</keyword>